<dbReference type="EMBL" id="JAXQNO010000003">
    <property type="protein sequence ID" value="KAK4800711.1"/>
    <property type="molecule type" value="Genomic_DNA"/>
</dbReference>
<dbReference type="InterPro" id="IPR036412">
    <property type="entry name" value="HAD-like_sf"/>
</dbReference>
<keyword evidence="4" id="KW-0539">Nucleus</keyword>
<evidence type="ECO:0000256" key="1">
    <source>
        <dbReference type="ARBA" id="ARBA00004123"/>
    </source>
</evidence>
<sequence>MSGQGFKSVVYQGETRLGELDVAPASDQSFQFPNNTLPATFYPPEDLINLYGSCLYEFKTAVVVLGDEEIHIVAIPSKQKKSSLALHNLRCLAIVFDLDETLIVSNTMKSFGDKIETLQGWLTHETDPVRVGGMLAELKRYVDDRTLLKEYSENHYVLDNGKMFKVQMEEVPQLSDNREKVVRPVIRLQDKGIVLTCINPEIRDISVLVRLCPAWEDLRSYLNAKGRKRFEVIVCTMAERDYALEMWRLLDPEAQLINSRELLCLCEIWF</sequence>
<dbReference type="InterPro" id="IPR039189">
    <property type="entry name" value="Fcp1"/>
</dbReference>
<dbReference type="Gene3D" id="3.40.50.1000">
    <property type="entry name" value="HAD superfamily/HAD-like"/>
    <property type="match status" value="1"/>
</dbReference>
<evidence type="ECO:0000256" key="6">
    <source>
        <dbReference type="ARBA" id="ARBA00048336"/>
    </source>
</evidence>
<dbReference type="Proteomes" id="UP001346149">
    <property type="component" value="Unassembled WGS sequence"/>
</dbReference>
<comment type="subcellular location">
    <subcellularLocation>
        <location evidence="1">Nucleus</location>
    </subcellularLocation>
</comment>
<name>A0AAN7MAS7_TRANT</name>
<keyword evidence="9" id="KW-1185">Reference proteome</keyword>
<feature type="domain" description="FCP1 homology" evidence="7">
    <location>
        <begin position="87"/>
        <end position="270"/>
    </location>
</feature>
<accession>A0AAN7MAS7</accession>
<dbReference type="PANTHER" id="PTHR23081">
    <property type="entry name" value="RNA POLYMERASE II CTD PHOSPHATASE"/>
    <property type="match status" value="1"/>
</dbReference>
<evidence type="ECO:0000259" key="7">
    <source>
        <dbReference type="PROSITE" id="PS50969"/>
    </source>
</evidence>
<comment type="caution">
    <text evidence="8">The sequence shown here is derived from an EMBL/GenBank/DDBJ whole genome shotgun (WGS) entry which is preliminary data.</text>
</comment>
<evidence type="ECO:0000256" key="2">
    <source>
        <dbReference type="ARBA" id="ARBA00013081"/>
    </source>
</evidence>
<dbReference type="InterPro" id="IPR004274">
    <property type="entry name" value="FCP1_dom"/>
</dbReference>
<dbReference type="EC" id="3.1.3.16" evidence="2"/>
<evidence type="ECO:0000256" key="5">
    <source>
        <dbReference type="ARBA" id="ARBA00047761"/>
    </source>
</evidence>
<keyword evidence="3" id="KW-0378">Hydrolase</keyword>
<dbReference type="GO" id="GO:0005634">
    <property type="term" value="C:nucleus"/>
    <property type="evidence" value="ECO:0007669"/>
    <property type="project" value="UniProtKB-SubCell"/>
</dbReference>
<reference evidence="8 9" key="1">
    <citation type="journal article" date="2023" name="Hortic Res">
        <title>Pangenome of water caltrop reveals structural variations and asymmetric subgenome divergence after allopolyploidization.</title>
        <authorList>
            <person name="Zhang X."/>
            <person name="Chen Y."/>
            <person name="Wang L."/>
            <person name="Yuan Y."/>
            <person name="Fang M."/>
            <person name="Shi L."/>
            <person name="Lu R."/>
            <person name="Comes H.P."/>
            <person name="Ma Y."/>
            <person name="Chen Y."/>
            <person name="Huang G."/>
            <person name="Zhou Y."/>
            <person name="Zheng Z."/>
            <person name="Qiu Y."/>
        </authorList>
    </citation>
    <scope>NUCLEOTIDE SEQUENCE [LARGE SCALE GENOMIC DNA]</scope>
    <source>
        <strain evidence="8">F231</strain>
    </source>
</reference>
<dbReference type="PROSITE" id="PS50969">
    <property type="entry name" value="FCP1"/>
    <property type="match status" value="1"/>
</dbReference>
<dbReference type="InterPro" id="IPR023214">
    <property type="entry name" value="HAD_sf"/>
</dbReference>
<comment type="catalytic activity">
    <reaction evidence="5">
        <text>O-phospho-L-seryl-[protein] + H2O = L-seryl-[protein] + phosphate</text>
        <dbReference type="Rhea" id="RHEA:20629"/>
        <dbReference type="Rhea" id="RHEA-COMP:9863"/>
        <dbReference type="Rhea" id="RHEA-COMP:11604"/>
        <dbReference type="ChEBI" id="CHEBI:15377"/>
        <dbReference type="ChEBI" id="CHEBI:29999"/>
        <dbReference type="ChEBI" id="CHEBI:43474"/>
        <dbReference type="ChEBI" id="CHEBI:83421"/>
        <dbReference type="EC" id="3.1.3.16"/>
    </reaction>
</comment>
<dbReference type="AlphaFoldDB" id="A0AAN7MAS7"/>
<evidence type="ECO:0000256" key="3">
    <source>
        <dbReference type="ARBA" id="ARBA00022801"/>
    </source>
</evidence>
<evidence type="ECO:0000256" key="4">
    <source>
        <dbReference type="ARBA" id="ARBA00023242"/>
    </source>
</evidence>
<comment type="catalytic activity">
    <reaction evidence="6">
        <text>O-phospho-L-threonyl-[protein] + H2O = L-threonyl-[protein] + phosphate</text>
        <dbReference type="Rhea" id="RHEA:47004"/>
        <dbReference type="Rhea" id="RHEA-COMP:11060"/>
        <dbReference type="Rhea" id="RHEA-COMP:11605"/>
        <dbReference type="ChEBI" id="CHEBI:15377"/>
        <dbReference type="ChEBI" id="CHEBI:30013"/>
        <dbReference type="ChEBI" id="CHEBI:43474"/>
        <dbReference type="ChEBI" id="CHEBI:61977"/>
        <dbReference type="EC" id="3.1.3.16"/>
    </reaction>
</comment>
<dbReference type="SUPFAM" id="SSF56784">
    <property type="entry name" value="HAD-like"/>
    <property type="match status" value="1"/>
</dbReference>
<proteinExistence type="predicted"/>
<gene>
    <name evidence="8" type="ORF">SAY86_021198</name>
</gene>
<evidence type="ECO:0000313" key="9">
    <source>
        <dbReference type="Proteomes" id="UP001346149"/>
    </source>
</evidence>
<dbReference type="GO" id="GO:0008420">
    <property type="term" value="F:RNA polymerase II CTD heptapeptide repeat phosphatase activity"/>
    <property type="evidence" value="ECO:0007669"/>
    <property type="project" value="InterPro"/>
</dbReference>
<protein>
    <recommendedName>
        <fullName evidence="2">protein-serine/threonine phosphatase</fullName>
        <ecNumber evidence="2">3.1.3.16</ecNumber>
    </recommendedName>
</protein>
<dbReference type="PANTHER" id="PTHR23081:SF24">
    <property type="entry name" value="RNA POLYMERASE II C-TERMINAL DOMAIN PHOSPHATASE-LIKE 2"/>
    <property type="match status" value="1"/>
</dbReference>
<evidence type="ECO:0000313" key="8">
    <source>
        <dbReference type="EMBL" id="KAK4800711.1"/>
    </source>
</evidence>
<organism evidence="8 9">
    <name type="scientific">Trapa natans</name>
    <name type="common">Water chestnut</name>
    <dbReference type="NCBI Taxonomy" id="22666"/>
    <lineage>
        <taxon>Eukaryota</taxon>
        <taxon>Viridiplantae</taxon>
        <taxon>Streptophyta</taxon>
        <taxon>Embryophyta</taxon>
        <taxon>Tracheophyta</taxon>
        <taxon>Spermatophyta</taxon>
        <taxon>Magnoliopsida</taxon>
        <taxon>eudicotyledons</taxon>
        <taxon>Gunneridae</taxon>
        <taxon>Pentapetalae</taxon>
        <taxon>rosids</taxon>
        <taxon>malvids</taxon>
        <taxon>Myrtales</taxon>
        <taxon>Lythraceae</taxon>
        <taxon>Trapa</taxon>
    </lineage>
</organism>